<evidence type="ECO:0000313" key="2">
    <source>
        <dbReference type="EMBL" id="KAK1424317.1"/>
    </source>
</evidence>
<dbReference type="Proteomes" id="UP001229421">
    <property type="component" value="Unassembled WGS sequence"/>
</dbReference>
<evidence type="ECO:0000313" key="3">
    <source>
        <dbReference type="Proteomes" id="UP001229421"/>
    </source>
</evidence>
<comment type="caution">
    <text evidence="2">The sequence shown here is derived from an EMBL/GenBank/DDBJ whole genome shotgun (WGS) entry which is preliminary data.</text>
</comment>
<reference evidence="2" key="1">
    <citation type="journal article" date="2023" name="bioRxiv">
        <title>Improved chromosome-level genome assembly for marigold (Tagetes erecta).</title>
        <authorList>
            <person name="Jiang F."/>
            <person name="Yuan L."/>
            <person name="Wang S."/>
            <person name="Wang H."/>
            <person name="Xu D."/>
            <person name="Wang A."/>
            <person name="Fan W."/>
        </authorList>
    </citation>
    <scope>NUCLEOTIDE SEQUENCE</scope>
    <source>
        <strain evidence="2">WSJ</strain>
        <tissue evidence="2">Leaf</tissue>
    </source>
</reference>
<keyword evidence="3" id="KW-1185">Reference proteome</keyword>
<dbReference type="AlphaFoldDB" id="A0AAD8KQ39"/>
<proteinExistence type="predicted"/>
<gene>
    <name evidence="2" type="ORF">QVD17_19644</name>
</gene>
<name>A0AAD8KQ39_TARER</name>
<accession>A0AAD8KQ39</accession>
<dbReference type="EMBL" id="JAUHHV010000005">
    <property type="protein sequence ID" value="KAK1424317.1"/>
    <property type="molecule type" value="Genomic_DNA"/>
</dbReference>
<feature type="region of interest" description="Disordered" evidence="1">
    <location>
        <begin position="1"/>
        <end position="34"/>
    </location>
</feature>
<protein>
    <submittedName>
        <fullName evidence="2">Uncharacterized protein</fullName>
    </submittedName>
</protein>
<sequence>MAARRDDGCLDEDTRGLNDNRSEGNRSVAAQSSNALSYSRRQMFVFGLLYDEAIEAYASIKHVLFSFKSDHKFTVIWWWLNITEHRYLIEAISRGFCIISSSTSWLFWVDLAAV</sequence>
<organism evidence="2 3">
    <name type="scientific">Tagetes erecta</name>
    <name type="common">African marigold</name>
    <dbReference type="NCBI Taxonomy" id="13708"/>
    <lineage>
        <taxon>Eukaryota</taxon>
        <taxon>Viridiplantae</taxon>
        <taxon>Streptophyta</taxon>
        <taxon>Embryophyta</taxon>
        <taxon>Tracheophyta</taxon>
        <taxon>Spermatophyta</taxon>
        <taxon>Magnoliopsida</taxon>
        <taxon>eudicotyledons</taxon>
        <taxon>Gunneridae</taxon>
        <taxon>Pentapetalae</taxon>
        <taxon>asterids</taxon>
        <taxon>campanulids</taxon>
        <taxon>Asterales</taxon>
        <taxon>Asteraceae</taxon>
        <taxon>Asteroideae</taxon>
        <taxon>Heliantheae alliance</taxon>
        <taxon>Tageteae</taxon>
        <taxon>Tagetes</taxon>
    </lineage>
</organism>
<feature type="compositionally biased region" description="Basic and acidic residues" evidence="1">
    <location>
        <begin position="1"/>
        <end position="24"/>
    </location>
</feature>
<evidence type="ECO:0000256" key="1">
    <source>
        <dbReference type="SAM" id="MobiDB-lite"/>
    </source>
</evidence>